<dbReference type="InterPro" id="IPR001310">
    <property type="entry name" value="Histidine_triad_HIT"/>
</dbReference>
<dbReference type="Pfam" id="PF01230">
    <property type="entry name" value="HIT"/>
    <property type="match status" value="1"/>
</dbReference>
<feature type="active site" description="Tele-AMP-histidine intermediate" evidence="1">
    <location>
        <position position="121"/>
    </location>
</feature>
<dbReference type="GO" id="GO:0009117">
    <property type="term" value="P:nucleotide metabolic process"/>
    <property type="evidence" value="ECO:0007669"/>
    <property type="project" value="TreeGrafter"/>
</dbReference>
<dbReference type="Gene3D" id="3.30.428.10">
    <property type="entry name" value="HIT-like"/>
    <property type="match status" value="1"/>
</dbReference>
<evidence type="ECO:0000256" key="3">
    <source>
        <dbReference type="PROSITE-ProRule" id="PRU00464"/>
    </source>
</evidence>
<dbReference type="SUPFAM" id="SSF54197">
    <property type="entry name" value="HIT-like"/>
    <property type="match status" value="1"/>
</dbReference>
<feature type="short sequence motif" description="Histidine triad motif" evidence="2 3">
    <location>
        <begin position="119"/>
        <end position="123"/>
    </location>
</feature>
<comment type="caution">
    <text evidence="5">The sequence shown here is derived from an EMBL/GenBank/DDBJ whole genome shotgun (WGS) entry which is preliminary data.</text>
</comment>
<dbReference type="InterPro" id="IPR011146">
    <property type="entry name" value="HIT-like"/>
</dbReference>
<evidence type="ECO:0000256" key="2">
    <source>
        <dbReference type="PIRSR" id="PIRSR601310-3"/>
    </source>
</evidence>
<dbReference type="GO" id="GO:0003824">
    <property type="term" value="F:catalytic activity"/>
    <property type="evidence" value="ECO:0007669"/>
    <property type="project" value="InterPro"/>
</dbReference>
<dbReference type="PROSITE" id="PS51084">
    <property type="entry name" value="HIT_2"/>
    <property type="match status" value="1"/>
</dbReference>
<feature type="domain" description="HIT" evidence="4">
    <location>
        <begin position="20"/>
        <end position="134"/>
    </location>
</feature>
<gene>
    <name evidence="5" type="ORF">CLV71_114103</name>
</gene>
<dbReference type="PANTHER" id="PTHR46648">
    <property type="entry name" value="HIT FAMILY PROTEIN 1"/>
    <property type="match status" value="1"/>
</dbReference>
<protein>
    <submittedName>
        <fullName evidence="5">Histidine triad (HIT) family protein</fullName>
    </submittedName>
</protein>
<dbReference type="AlphaFoldDB" id="A0A4R7V5V0"/>
<evidence type="ECO:0000313" key="6">
    <source>
        <dbReference type="Proteomes" id="UP000294927"/>
    </source>
</evidence>
<name>A0A4R7V5V0_9PSEU</name>
<keyword evidence="6" id="KW-1185">Reference proteome</keyword>
<dbReference type="OrthoDB" id="9784774at2"/>
<dbReference type="EMBL" id="SOCP01000014">
    <property type="protein sequence ID" value="TDV44194.1"/>
    <property type="molecule type" value="Genomic_DNA"/>
</dbReference>
<dbReference type="InterPro" id="IPR036265">
    <property type="entry name" value="HIT-like_sf"/>
</dbReference>
<evidence type="ECO:0000259" key="4">
    <source>
        <dbReference type="PROSITE" id="PS51084"/>
    </source>
</evidence>
<proteinExistence type="predicted"/>
<accession>A0A4R7V5V0</accession>
<dbReference type="PANTHER" id="PTHR46648:SF1">
    <property type="entry name" value="ADENOSINE 5'-MONOPHOSPHORAMIDASE HNT1"/>
    <property type="match status" value="1"/>
</dbReference>
<evidence type="ECO:0000256" key="1">
    <source>
        <dbReference type="PIRSR" id="PIRSR601310-1"/>
    </source>
</evidence>
<dbReference type="RefSeq" id="WP_133906645.1">
    <property type="nucleotide sequence ID" value="NZ_SOCP01000014.1"/>
</dbReference>
<sequence length="165" mass="19004">MTATTTHSRTEDEPLDQQCPFCIVATGGETPHNTQHDIVRTNRHAIALISPRWWPNNKGHVLIVSKHHYENLYELPREHGHAVQDLLREIAIAIRHTYDCHGISTRQHNEPAGDQDVWHFHAHAFPRFAGDNLYTSEPIPEFVSFQERQVYAAKLRTFFLSLPAL</sequence>
<dbReference type="Proteomes" id="UP000294927">
    <property type="component" value="Unassembled WGS sequence"/>
</dbReference>
<evidence type="ECO:0000313" key="5">
    <source>
        <dbReference type="EMBL" id="TDV44194.1"/>
    </source>
</evidence>
<organism evidence="5 6">
    <name type="scientific">Actinophytocola oryzae</name>
    <dbReference type="NCBI Taxonomy" id="502181"/>
    <lineage>
        <taxon>Bacteria</taxon>
        <taxon>Bacillati</taxon>
        <taxon>Actinomycetota</taxon>
        <taxon>Actinomycetes</taxon>
        <taxon>Pseudonocardiales</taxon>
        <taxon>Pseudonocardiaceae</taxon>
    </lineage>
</organism>
<reference evidence="5 6" key="1">
    <citation type="submission" date="2019-03" db="EMBL/GenBank/DDBJ databases">
        <title>Genomic Encyclopedia of Archaeal and Bacterial Type Strains, Phase II (KMG-II): from individual species to whole genera.</title>
        <authorList>
            <person name="Goeker M."/>
        </authorList>
    </citation>
    <scope>NUCLEOTIDE SEQUENCE [LARGE SCALE GENOMIC DNA]</scope>
    <source>
        <strain evidence="5 6">DSM 45499</strain>
    </source>
</reference>